<protein>
    <submittedName>
        <fullName evidence="2">Uncharacterized protein</fullName>
    </submittedName>
</protein>
<dbReference type="WBParaSite" id="PSAMB.scaffold244size65234.g3768.t1">
    <property type="protein sequence ID" value="PSAMB.scaffold244size65234.g3768.t1"/>
    <property type="gene ID" value="PSAMB.scaffold244size65234.g3768"/>
</dbReference>
<keyword evidence="1" id="KW-1185">Reference proteome</keyword>
<reference evidence="2" key="1">
    <citation type="submission" date="2022-11" db="UniProtKB">
        <authorList>
            <consortium name="WormBaseParasite"/>
        </authorList>
    </citation>
    <scope>IDENTIFICATION</scope>
</reference>
<accession>A0A914VV57</accession>
<sequence>MIRQILRSANRCLPTDKRRLTRQPVASFCCQNRASSSIASGTAVADSKKADDKVRLADRATKSLASLDAQFVRLKVDPSLRQFSPTEVLRRSPTFTDVEWGEYLHLCAGNMKKSSSHILMDINRMKDVIEIRNRACDWLTKNVDSVKPRQYFNFLRYLQAVTVKRRNHRSQTDLPQFIDPYASVSQWFMKYYSTLKSLAFFEILNEKTRFLVHHKLLEREAIDDCLKVIDHGIKLAQKEEAEINNILHLLYNVELYRQLFKDEAKLSLFAERLVDILKNKDMPVNSKDLLETMTFLSEIKQPMDSLLTNRAVFRQHAKGDDGAWRWLRNAINLVFDEEEYASLRQMAAVAAVRAYKWKAVDFTPDDMERFLQMAAEPIFTNLSAAYFDSPMKEEVSLSSANRLKALIVAVRSASHSDLPQLGKLPVQVDDAFWDRFFDAVENNSSESEKRVGELMTLARVIEPHMPKPTEKTVFIAPLFNKKRKERLRKIVNQGFRKGT</sequence>
<name>A0A914VV57_9BILA</name>
<evidence type="ECO:0000313" key="2">
    <source>
        <dbReference type="WBParaSite" id="PSAMB.scaffold244size65234.g3768.t1"/>
    </source>
</evidence>
<dbReference type="AlphaFoldDB" id="A0A914VV57"/>
<organism evidence="1 2">
    <name type="scientific">Plectus sambesii</name>
    <dbReference type="NCBI Taxonomy" id="2011161"/>
    <lineage>
        <taxon>Eukaryota</taxon>
        <taxon>Metazoa</taxon>
        <taxon>Ecdysozoa</taxon>
        <taxon>Nematoda</taxon>
        <taxon>Chromadorea</taxon>
        <taxon>Plectida</taxon>
        <taxon>Plectina</taxon>
        <taxon>Plectoidea</taxon>
        <taxon>Plectidae</taxon>
        <taxon>Plectus</taxon>
    </lineage>
</organism>
<evidence type="ECO:0000313" key="1">
    <source>
        <dbReference type="Proteomes" id="UP000887566"/>
    </source>
</evidence>
<proteinExistence type="predicted"/>
<dbReference type="Proteomes" id="UP000887566">
    <property type="component" value="Unplaced"/>
</dbReference>